<dbReference type="Proteomes" id="UP000484988">
    <property type="component" value="Unassembled WGS sequence"/>
</dbReference>
<comment type="caution">
    <text evidence="2">The sequence shown here is derived from an EMBL/GenBank/DDBJ whole genome shotgun (WGS) entry which is preliminary data.</text>
</comment>
<reference evidence="2 3" key="1">
    <citation type="submission" date="2020-02" db="EMBL/GenBank/DDBJ databases">
        <title>Whole Genome Shotgun Sequence of Streptomyces sp. strain CWH03.</title>
        <authorList>
            <person name="Dohra H."/>
            <person name="Kodani S."/>
            <person name="Yamamura H."/>
        </authorList>
    </citation>
    <scope>NUCLEOTIDE SEQUENCE [LARGE SCALE GENOMIC DNA]</scope>
    <source>
        <strain evidence="2 3">CWH03</strain>
    </source>
</reference>
<evidence type="ECO:0000259" key="1">
    <source>
        <dbReference type="Pfam" id="PF14690"/>
    </source>
</evidence>
<evidence type="ECO:0000313" key="3">
    <source>
        <dbReference type="Proteomes" id="UP000484988"/>
    </source>
</evidence>
<dbReference type="Pfam" id="PF14690">
    <property type="entry name" value="Zn_ribbon_ISL3"/>
    <property type="match status" value="1"/>
</dbReference>
<organism evidence="2 3">
    <name type="scientific">Streptomyces pacificus</name>
    <dbReference type="NCBI Taxonomy" id="2705029"/>
    <lineage>
        <taxon>Bacteria</taxon>
        <taxon>Bacillati</taxon>
        <taxon>Actinomycetota</taxon>
        <taxon>Actinomycetes</taxon>
        <taxon>Kitasatosporales</taxon>
        <taxon>Streptomycetaceae</taxon>
        <taxon>Streptomyces</taxon>
    </lineage>
</organism>
<name>A0A6A0B0N1_9ACTN</name>
<protein>
    <recommendedName>
        <fullName evidence="1">Transposase IS204/IS1001/IS1096/IS1165 zinc-finger domain-containing protein</fullName>
    </recommendedName>
</protein>
<keyword evidence="3" id="KW-1185">Reference proteome</keyword>
<dbReference type="InterPro" id="IPR029261">
    <property type="entry name" value="Transposase_Znf"/>
</dbReference>
<feature type="domain" description="Transposase IS204/IS1001/IS1096/IS1165 zinc-finger" evidence="1">
    <location>
        <begin position="41"/>
        <end position="87"/>
    </location>
</feature>
<accession>A0A6A0B0N1</accession>
<evidence type="ECO:0000313" key="2">
    <source>
        <dbReference type="EMBL" id="GFH38263.1"/>
    </source>
</evidence>
<proteinExistence type="predicted"/>
<dbReference type="AlphaFoldDB" id="A0A6A0B0N1"/>
<sequence length="205" mass="22578">MSLFRIWKRTLTAENTVVEGVRIDENEQCVVVSVRPDARRRQRCGRCRRPAPWCDAGRGRRRWRDLDHGVILVFLEADAPRVACREHGVTAAAVPWACHGAGHTHAFDRQTAWMLGLRFLPRGLAHRDVLRVRARRAAPAAAGPLGPHPVAQRLPADSQILADALEGVARGNCVAQPARLASATPWPCVPTTAWTPLSDARPPPL</sequence>
<dbReference type="EMBL" id="BLLG01000015">
    <property type="protein sequence ID" value="GFH38263.1"/>
    <property type="molecule type" value="Genomic_DNA"/>
</dbReference>
<gene>
    <name evidence="2" type="ORF">SCWH03_45050</name>
</gene>